<keyword evidence="5" id="KW-1185">Reference proteome</keyword>
<gene>
    <name evidence="4" type="ORF">PTSG_05909</name>
</gene>
<dbReference type="PANTHER" id="PTHR23161">
    <property type="entry name" value="PROTEIN CIP2A"/>
    <property type="match status" value="1"/>
</dbReference>
<dbReference type="FunCoup" id="F2UD50">
    <property type="interactions" value="786"/>
</dbReference>
<dbReference type="OrthoDB" id="73401at2759"/>
<dbReference type="InterPro" id="IPR016024">
    <property type="entry name" value="ARM-type_fold"/>
</dbReference>
<dbReference type="Proteomes" id="UP000007799">
    <property type="component" value="Unassembled WGS sequence"/>
</dbReference>
<name>F2UD50_SALR5</name>
<protein>
    <recommendedName>
        <fullName evidence="3">CIP2A N-terminal domain-containing protein</fullName>
    </recommendedName>
</protein>
<feature type="coiled-coil region" evidence="1">
    <location>
        <begin position="805"/>
        <end position="839"/>
    </location>
</feature>
<dbReference type="GeneID" id="16073373"/>
<feature type="compositionally biased region" description="Basic residues" evidence="2">
    <location>
        <begin position="604"/>
        <end position="615"/>
    </location>
</feature>
<evidence type="ECO:0000313" key="4">
    <source>
        <dbReference type="EMBL" id="EGD74545.1"/>
    </source>
</evidence>
<dbReference type="eggNOG" id="ENOG502QTAP">
    <property type="taxonomic scope" value="Eukaryota"/>
</dbReference>
<dbReference type="RefSeq" id="XP_004992802.1">
    <property type="nucleotide sequence ID" value="XM_004992745.1"/>
</dbReference>
<feature type="coiled-coil region" evidence="1">
    <location>
        <begin position="889"/>
        <end position="930"/>
    </location>
</feature>
<dbReference type="STRING" id="946362.F2UD50"/>
<dbReference type="InterPro" id="IPR042510">
    <property type="entry name" value="CIP2A"/>
</dbReference>
<evidence type="ECO:0000259" key="3">
    <source>
        <dbReference type="Pfam" id="PF21044"/>
    </source>
</evidence>
<dbReference type="SUPFAM" id="SSF90257">
    <property type="entry name" value="Myosin rod fragments"/>
    <property type="match status" value="1"/>
</dbReference>
<dbReference type="OMA" id="SYKAFTH"/>
<dbReference type="InParanoid" id="F2UD50"/>
<proteinExistence type="predicted"/>
<dbReference type="InterPro" id="IPR048701">
    <property type="entry name" value="CIP2A_N"/>
</dbReference>
<dbReference type="AlphaFoldDB" id="F2UD50"/>
<feature type="region of interest" description="Disordered" evidence="2">
    <location>
        <begin position="583"/>
        <end position="642"/>
    </location>
</feature>
<evidence type="ECO:0000256" key="1">
    <source>
        <dbReference type="SAM" id="Coils"/>
    </source>
</evidence>
<dbReference type="PANTHER" id="PTHR23161:SF2">
    <property type="entry name" value="PROTEIN CIP2A"/>
    <property type="match status" value="1"/>
</dbReference>
<sequence length="931" mass="103603">MASFQDAVGALLRQDEQDIGAHRLAALQALQRAIQDAISARVPPGMRLLQSCSGRQETAAELLHRVASAIVQSPSQDVRDMALDILAVVTWIVDPSVDEERISITVQQLASQAVSCCTYAQAQDTWRINDAHALTTCLRAIQLLSFHRNVFPPHPADHVAFAEFAELLCSIVTDTALAADVLGPAACVLANLLAHNLAWQDWVRARPTARRFYRSLVSYLSNPDLLLVVATLNLVARLLLDDAELGQKLFNDDNITQIFELAFSLITSTDDTPAASTVHMYTVELFSTLMDSVRCVNRLGEFDKLPHFVDVITQELHRCPAHSAGVTVRFLRAICAAPQCIDVLLARLTEGDDLLDMLLAWLAADRAYTSPYSIRDDAADIVIRMVIRLTGGQSPVLGKVASFVSSMFNSTIATATGDGSLDLLLVANIARISTAINHQASHQQTVVLEPASMQMLYTFCRDSLADLFVLGQANASSHNCSFATTTRDLGARLVTTAFCEYLISLLETREDDEAKQFLDNLLHAEGCLVMLSKNLLSTSPVLVESSINILCSRLFKSLFGITRLSAVVASWNRNAAAMNDATNTSAAHAPVSPAGRSESGVFSRHTRTHHVHFHHQQQVSHSSSITSSLQQREQLHRSTGSHVDEDIQRVMHHVKHNLQLRDMRASEIMAMYEAKLQEAHNKEQRLSSLLDAKTGALLQSDQLLSEYQAQQALLDDECSKLRGMLRESEGRRESFQVEMEQQQHVITSLQQERTRMAEELEELHSLQTANSNLQTRLDNEVTTREALEYEISELKSYTAQSKVQHRSLNDQLRQLRSQNSHLQDQVEDLTRALEVETENTTTKTKQLHEFQQQFGDLSSKCTVLQSEVNTLKGQISEKDEELQTCKSSLSQKELDLSSTQRANHELEAKVARLEEKVAQLQEDLDKHQLTI</sequence>
<reference evidence="4" key="1">
    <citation type="submission" date="2009-08" db="EMBL/GenBank/DDBJ databases">
        <title>Annotation of Salpingoeca rosetta.</title>
        <authorList>
            <consortium name="The Broad Institute Genome Sequencing Platform"/>
            <person name="Russ C."/>
            <person name="Cuomo C."/>
            <person name="Burger G."/>
            <person name="Gray M.W."/>
            <person name="Holland P.W.H."/>
            <person name="King N."/>
            <person name="Lang F.B.F."/>
            <person name="Roger A.J."/>
            <person name="Ruiz-Trillo I."/>
            <person name="Young S.K."/>
            <person name="Zeng Q."/>
            <person name="Gargeya S."/>
            <person name="Alvarado L."/>
            <person name="Berlin A."/>
            <person name="Chapman S.B."/>
            <person name="Chen Z."/>
            <person name="Freedman E."/>
            <person name="Gellesch M."/>
            <person name="Goldberg J."/>
            <person name="Griggs A."/>
            <person name="Gujja S."/>
            <person name="Heilman E."/>
            <person name="Heiman D."/>
            <person name="Howarth C."/>
            <person name="Mehta T."/>
            <person name="Neiman D."/>
            <person name="Pearson M."/>
            <person name="Roberts A."/>
            <person name="Saif S."/>
            <person name="Shea T."/>
            <person name="Shenoy N."/>
            <person name="Sisk P."/>
            <person name="Stolte C."/>
            <person name="Sykes S."/>
            <person name="White J."/>
            <person name="Yandava C."/>
            <person name="Haas B."/>
            <person name="Nusbaum C."/>
            <person name="Birren B."/>
        </authorList>
    </citation>
    <scope>NUCLEOTIDE SEQUENCE [LARGE SCALE GENOMIC DNA]</scope>
    <source>
        <strain evidence="4">ATCC 50818</strain>
    </source>
</reference>
<evidence type="ECO:0000256" key="2">
    <source>
        <dbReference type="SAM" id="MobiDB-lite"/>
    </source>
</evidence>
<feature type="coiled-coil region" evidence="1">
    <location>
        <begin position="732"/>
        <end position="776"/>
    </location>
</feature>
<feature type="compositionally biased region" description="Low complexity" evidence="2">
    <location>
        <begin position="616"/>
        <end position="628"/>
    </location>
</feature>
<dbReference type="SUPFAM" id="SSF48371">
    <property type="entry name" value="ARM repeat"/>
    <property type="match status" value="1"/>
</dbReference>
<feature type="domain" description="CIP2A N-terminal" evidence="3">
    <location>
        <begin position="159"/>
        <end position="344"/>
    </location>
</feature>
<dbReference type="Pfam" id="PF21044">
    <property type="entry name" value="CIP2A_N"/>
    <property type="match status" value="1"/>
</dbReference>
<dbReference type="EMBL" id="GL832969">
    <property type="protein sequence ID" value="EGD74545.1"/>
    <property type="molecule type" value="Genomic_DNA"/>
</dbReference>
<keyword evidence="1" id="KW-0175">Coiled coil</keyword>
<feature type="compositionally biased region" description="Polar residues" evidence="2">
    <location>
        <begin position="629"/>
        <end position="641"/>
    </location>
</feature>
<evidence type="ECO:0000313" key="5">
    <source>
        <dbReference type="Proteomes" id="UP000007799"/>
    </source>
</evidence>
<dbReference type="Gene3D" id="1.10.287.1490">
    <property type="match status" value="1"/>
</dbReference>
<accession>F2UD50</accession>
<organism evidence="5">
    <name type="scientific">Salpingoeca rosetta (strain ATCC 50818 / BSB-021)</name>
    <dbReference type="NCBI Taxonomy" id="946362"/>
    <lineage>
        <taxon>Eukaryota</taxon>
        <taxon>Choanoflagellata</taxon>
        <taxon>Craspedida</taxon>
        <taxon>Salpingoecidae</taxon>
        <taxon>Salpingoeca</taxon>
    </lineage>
</organism>
<dbReference type="KEGG" id="sre:PTSG_05909"/>